<dbReference type="OrthoDB" id="26278at2759"/>
<dbReference type="PANTHER" id="PTHR31017">
    <property type="entry name" value="LATE SECRETORY PATHWAY PROTEIN AVL9-RELATED"/>
    <property type="match status" value="1"/>
</dbReference>
<feature type="compositionally biased region" description="Low complexity" evidence="2">
    <location>
        <begin position="120"/>
        <end position="131"/>
    </location>
</feature>
<evidence type="ECO:0000313" key="4">
    <source>
        <dbReference type="EMBL" id="KZO97101.1"/>
    </source>
</evidence>
<dbReference type="InterPro" id="IPR051731">
    <property type="entry name" value="DENND11/AVL9_GEFs"/>
</dbReference>
<feature type="region of interest" description="Disordered" evidence="2">
    <location>
        <begin position="1"/>
        <end position="146"/>
    </location>
</feature>
<organism evidence="4 5">
    <name type="scientific">Calocera viscosa (strain TUFC12733)</name>
    <dbReference type="NCBI Taxonomy" id="1330018"/>
    <lineage>
        <taxon>Eukaryota</taxon>
        <taxon>Fungi</taxon>
        <taxon>Dikarya</taxon>
        <taxon>Basidiomycota</taxon>
        <taxon>Agaricomycotina</taxon>
        <taxon>Dacrymycetes</taxon>
        <taxon>Dacrymycetales</taxon>
        <taxon>Dacrymycetaceae</taxon>
        <taxon>Calocera</taxon>
    </lineage>
</organism>
<evidence type="ECO:0000259" key="3">
    <source>
        <dbReference type="PROSITE" id="PS50211"/>
    </source>
</evidence>
<name>A0A167MVJ0_CALVF</name>
<feature type="region of interest" description="Disordered" evidence="2">
    <location>
        <begin position="751"/>
        <end position="886"/>
    </location>
</feature>
<evidence type="ECO:0000256" key="2">
    <source>
        <dbReference type="SAM" id="MobiDB-lite"/>
    </source>
</evidence>
<gene>
    <name evidence="4" type="ORF">CALVIDRAFT_93405</name>
</gene>
<dbReference type="InterPro" id="IPR037516">
    <property type="entry name" value="Tripartite_DENN"/>
</dbReference>
<dbReference type="Proteomes" id="UP000076738">
    <property type="component" value="Unassembled WGS sequence"/>
</dbReference>
<feature type="compositionally biased region" description="Low complexity" evidence="2">
    <location>
        <begin position="839"/>
        <end position="859"/>
    </location>
</feature>
<feature type="region of interest" description="Disordered" evidence="2">
    <location>
        <begin position="680"/>
        <end position="703"/>
    </location>
</feature>
<reference evidence="4 5" key="1">
    <citation type="journal article" date="2016" name="Mol. Biol. Evol.">
        <title>Comparative Genomics of Early-Diverging Mushroom-Forming Fungi Provides Insights into the Origins of Lignocellulose Decay Capabilities.</title>
        <authorList>
            <person name="Nagy L.G."/>
            <person name="Riley R."/>
            <person name="Tritt A."/>
            <person name="Adam C."/>
            <person name="Daum C."/>
            <person name="Floudas D."/>
            <person name="Sun H."/>
            <person name="Yadav J.S."/>
            <person name="Pangilinan J."/>
            <person name="Larsson K.H."/>
            <person name="Matsuura K."/>
            <person name="Barry K."/>
            <person name="Labutti K."/>
            <person name="Kuo R."/>
            <person name="Ohm R.A."/>
            <person name="Bhattacharya S.S."/>
            <person name="Shirouzu T."/>
            <person name="Yoshinaga Y."/>
            <person name="Martin F.M."/>
            <person name="Grigoriev I.V."/>
            <person name="Hibbett D.S."/>
        </authorList>
    </citation>
    <scope>NUCLEOTIDE SEQUENCE [LARGE SCALE GENOMIC DNA]</scope>
    <source>
        <strain evidence="4 5">TUFC12733</strain>
    </source>
</reference>
<feature type="compositionally biased region" description="Acidic residues" evidence="2">
    <location>
        <begin position="23"/>
        <end position="37"/>
    </location>
</feature>
<dbReference type="Pfam" id="PF09794">
    <property type="entry name" value="Avl9"/>
    <property type="match status" value="1"/>
</dbReference>
<comment type="similarity">
    <text evidence="1">Belongs to the AVL9 family.</text>
</comment>
<feature type="domain" description="UDENN" evidence="3">
    <location>
        <begin position="182"/>
        <end position="651"/>
    </location>
</feature>
<accession>A0A167MVJ0</accession>
<dbReference type="PANTHER" id="PTHR31017:SF1">
    <property type="entry name" value="LATE SECRETORY PATHWAY PROTEIN AVL9 HOMOLOG"/>
    <property type="match status" value="1"/>
</dbReference>
<feature type="compositionally biased region" description="Polar residues" evidence="2">
    <location>
        <begin position="683"/>
        <end position="703"/>
    </location>
</feature>
<dbReference type="GO" id="GO:0005737">
    <property type="term" value="C:cytoplasm"/>
    <property type="evidence" value="ECO:0007669"/>
    <property type="project" value="TreeGrafter"/>
</dbReference>
<sequence length="886" mass="95344">MSALDPRTLPDNFQLGTGTNLPYDEDDEDDGELELEDAQSISLSTPPRSPRSGRPSSALVHAEEDGSPGLATGTSVRFFREPDTGRGELWSAATGDRDMDMDSSLPSAASATSHSRLLDSPATPSGSGAAAVHLRESPKTPLSSRLSQILTSSPGGNIATMPVPRPRPASLPLTYTKGGLILGVVVIDFNHLVGPKVEFAVPPAIAADEEMCNILPFLALPDGAHLSSEDYCYFHLSSSEMSPDGSPTTVFGISCNRQIQTSQLTRKAADVTRSTVQKAVVVLSSKPIFGPIRDKLGVVTRAYFNQLDFGETDILVDFYASLEGSLSGQLTESALYMGTSLREFVHKFRHKTLVLLKMLMLQKKIMFFGQPVETLCTYQYSLVSLIPGLLDHLSDCASPAHDRRENDHERPSELRTSDRLSLLTYLGLPLNVFGKEAFFQPYLPLQEVDMLREATGYLCGTTNNIVTQQRDSRPDLLINIETMTFEFTDPKVERSVALTSADRKWMDEIVKSVQETWVEDDPSRPVGMQFLGSDDFLRAKFEDYICSALSGIKYADFLSKGAKNDVLISGAHAASSNEVIARFGEAFIHNFRQTRCGKLWDRTTDPVLFDICEPRHPCDNPPSLASDIGLRLTEGLHELNLEERMAPAREALNTAWASGLNAAQGLQAGIAAGIQSRFGAQAGSPTDLPNNAQQQQQTPRPNNGLRQLSLVRESLAPAFQQGASAASEGAKGVAGVVGGWGSFIAGRVGQMSQPVQSPTTPTGGAPPTPIAAKSPTTSLRSFSFWERKSADGSVPGPNPGLLGVSTPSGSSSARTSTDTQREASQRPASDELEEKQGVSRGSSWSWLSRTSSSSNTSDRGGTGTEMADHSDHPGQGPGVVEEPKAI</sequence>
<proteinExistence type="inferred from homology"/>
<dbReference type="InterPro" id="IPR018307">
    <property type="entry name" value="ABL9/DENND6_dom"/>
</dbReference>
<dbReference type="EMBL" id="KV417281">
    <property type="protein sequence ID" value="KZO97101.1"/>
    <property type="molecule type" value="Genomic_DNA"/>
</dbReference>
<feature type="compositionally biased region" description="Polar residues" evidence="2">
    <location>
        <begin position="104"/>
        <end position="115"/>
    </location>
</feature>
<evidence type="ECO:0000313" key="5">
    <source>
        <dbReference type="Proteomes" id="UP000076738"/>
    </source>
</evidence>
<feature type="compositionally biased region" description="Low complexity" evidence="2">
    <location>
        <begin position="805"/>
        <end position="818"/>
    </location>
</feature>
<dbReference type="AlphaFoldDB" id="A0A167MVJ0"/>
<feature type="compositionally biased region" description="Low complexity" evidence="2">
    <location>
        <begin position="40"/>
        <end position="57"/>
    </location>
</feature>
<keyword evidence="5" id="KW-1185">Reference proteome</keyword>
<dbReference type="PROSITE" id="PS50211">
    <property type="entry name" value="DENN"/>
    <property type="match status" value="1"/>
</dbReference>
<protein>
    <recommendedName>
        <fullName evidence="3">UDENN domain-containing protein</fullName>
    </recommendedName>
</protein>
<evidence type="ECO:0000256" key="1">
    <source>
        <dbReference type="ARBA" id="ARBA00038178"/>
    </source>
</evidence>